<feature type="transmembrane region" description="Helical" evidence="1">
    <location>
        <begin position="423"/>
        <end position="445"/>
    </location>
</feature>
<dbReference type="EMBL" id="LAZR01000872">
    <property type="protein sequence ID" value="KKN55780.1"/>
    <property type="molecule type" value="Genomic_DNA"/>
</dbReference>
<keyword evidence="1" id="KW-1133">Transmembrane helix</keyword>
<protein>
    <submittedName>
        <fullName evidence="2">Uncharacterized protein</fullName>
    </submittedName>
</protein>
<proteinExistence type="predicted"/>
<reference evidence="2" key="1">
    <citation type="journal article" date="2015" name="Nature">
        <title>Complex archaea that bridge the gap between prokaryotes and eukaryotes.</title>
        <authorList>
            <person name="Spang A."/>
            <person name="Saw J.H."/>
            <person name="Jorgensen S.L."/>
            <person name="Zaremba-Niedzwiedzka K."/>
            <person name="Martijn J."/>
            <person name="Lind A.E."/>
            <person name="van Eijk R."/>
            <person name="Schleper C."/>
            <person name="Guy L."/>
            <person name="Ettema T.J."/>
        </authorList>
    </citation>
    <scope>NUCLEOTIDE SEQUENCE</scope>
</reference>
<dbReference type="AlphaFoldDB" id="A0A0F9RH43"/>
<gene>
    <name evidence="2" type="ORF">LCGC14_0578870</name>
</gene>
<sequence>MIGLKEMKVESEEWLKGSVRRFKEKIKVYQEKRGESLTSNYEQEIHWKNNEDQVGSHFKTFKTLLDYYGITFIKKEKNSYYFHLRLKKNIRFHIKLKDEVNGSIVSAHIDNGQHGKAIFDRLTSSFLSDLATVLGYEFRHHDFFLVSNPIKEGDTQFLHEIDGHDNSRQENLEISLNKSITPAIIQATNKSLEKSSVVEKKILKELLHQEVQKDKQIDLIDEIILNKLDALIQKKINDIYTRFLKYFNRRFLTSQGKIRVRKTESFPKPTKKTSLPVISKKKEIDFEISLPEPSKDSINQVIESDNKNIIIKKEYDEDRNNDKRIDQSKSGIENYIKDLSSNFILRMLKKSYASNYNVKLSLIQEKRRIVRSMSPESKKKYTECFNNYFSNSFNIDYERIVNDLCDIDKPRYRLVSNNQNQDVNLGCCIPVIFLIVVSILFGLFFGM</sequence>
<organism evidence="2">
    <name type="scientific">marine sediment metagenome</name>
    <dbReference type="NCBI Taxonomy" id="412755"/>
    <lineage>
        <taxon>unclassified sequences</taxon>
        <taxon>metagenomes</taxon>
        <taxon>ecological metagenomes</taxon>
    </lineage>
</organism>
<accession>A0A0F9RH43</accession>
<comment type="caution">
    <text evidence="2">The sequence shown here is derived from an EMBL/GenBank/DDBJ whole genome shotgun (WGS) entry which is preliminary data.</text>
</comment>
<keyword evidence="1" id="KW-0812">Transmembrane</keyword>
<name>A0A0F9RH43_9ZZZZ</name>
<evidence type="ECO:0000256" key="1">
    <source>
        <dbReference type="SAM" id="Phobius"/>
    </source>
</evidence>
<keyword evidence="1" id="KW-0472">Membrane</keyword>
<evidence type="ECO:0000313" key="2">
    <source>
        <dbReference type="EMBL" id="KKN55780.1"/>
    </source>
</evidence>